<dbReference type="Pfam" id="PF02527">
    <property type="entry name" value="GidB"/>
    <property type="match status" value="1"/>
</dbReference>
<name>A0ABT4RMP4_9ACTN</name>
<evidence type="ECO:0000256" key="6">
    <source>
        <dbReference type="HAMAP-Rule" id="MF_00074"/>
    </source>
</evidence>
<evidence type="ECO:0000256" key="5">
    <source>
        <dbReference type="ARBA" id="ARBA00022691"/>
    </source>
</evidence>
<comment type="function">
    <text evidence="6">Specifically methylates the N7 position of a guanine in 16S rRNA.</text>
</comment>
<dbReference type="GO" id="GO:0008168">
    <property type="term" value="F:methyltransferase activity"/>
    <property type="evidence" value="ECO:0007669"/>
    <property type="project" value="UniProtKB-KW"/>
</dbReference>
<reference evidence="7" key="1">
    <citation type="submission" date="2022-10" db="EMBL/GenBank/DDBJ databases">
        <title>The WGS of Solirubrobacter sp. CPCC 204708.</title>
        <authorList>
            <person name="Jiang Z."/>
        </authorList>
    </citation>
    <scope>NUCLEOTIDE SEQUENCE</scope>
    <source>
        <strain evidence="7">CPCC 204708</strain>
    </source>
</reference>
<organism evidence="7 8">
    <name type="scientific">Solirubrobacter deserti</name>
    <dbReference type="NCBI Taxonomy" id="2282478"/>
    <lineage>
        <taxon>Bacteria</taxon>
        <taxon>Bacillati</taxon>
        <taxon>Actinomycetota</taxon>
        <taxon>Thermoleophilia</taxon>
        <taxon>Solirubrobacterales</taxon>
        <taxon>Solirubrobacteraceae</taxon>
        <taxon>Solirubrobacter</taxon>
    </lineage>
</organism>
<gene>
    <name evidence="6 7" type="primary">rsmG</name>
    <name evidence="7" type="ORF">OJ962_20090</name>
</gene>
<keyword evidence="3 6" id="KW-0489">Methyltransferase</keyword>
<comment type="subcellular location">
    <subcellularLocation>
        <location evidence="6">Cytoplasm</location>
    </subcellularLocation>
</comment>
<dbReference type="GO" id="GO:0032259">
    <property type="term" value="P:methylation"/>
    <property type="evidence" value="ECO:0007669"/>
    <property type="project" value="UniProtKB-KW"/>
</dbReference>
<comment type="caution">
    <text evidence="6">Lacks conserved residue(s) required for the propagation of feature annotation.</text>
</comment>
<keyword evidence="4 6" id="KW-0808">Transferase</keyword>
<keyword evidence="8" id="KW-1185">Reference proteome</keyword>
<dbReference type="Gene3D" id="3.40.50.150">
    <property type="entry name" value="Vaccinia Virus protein VP39"/>
    <property type="match status" value="1"/>
</dbReference>
<dbReference type="HAMAP" id="MF_00074">
    <property type="entry name" value="16SrRNA_methyltr_G"/>
    <property type="match status" value="1"/>
</dbReference>
<dbReference type="Proteomes" id="UP001147700">
    <property type="component" value="Unassembled WGS sequence"/>
</dbReference>
<sequence length="221" mass="23191">MKHLEDVAPAHAVEPLARILELQATDPTASTTVRDPGEAVGRHVADSLTALALPVVASARRIADLGSGAGWPGLALAAALPDAHVWLIESAIRHCRYLERAVEVGELANVTVVHARVEEWSGEHDLVTARALAALPVLVEYAAPLLPIGGHFVGWKGAVSPEEAAAGAKAAAIVGLESTAVVPVVPYAGARDHTLHVFRKVAETPERFPRRAGMATKRPLA</sequence>
<keyword evidence="1 6" id="KW-0963">Cytoplasm</keyword>
<comment type="caution">
    <text evidence="7">The sequence shown here is derived from an EMBL/GenBank/DDBJ whole genome shotgun (WGS) entry which is preliminary data.</text>
</comment>
<keyword evidence="2 6" id="KW-0698">rRNA processing</keyword>
<dbReference type="InterPro" id="IPR029063">
    <property type="entry name" value="SAM-dependent_MTases_sf"/>
</dbReference>
<evidence type="ECO:0000256" key="1">
    <source>
        <dbReference type="ARBA" id="ARBA00022490"/>
    </source>
</evidence>
<dbReference type="NCBIfam" id="TIGR00138">
    <property type="entry name" value="rsmG_gidB"/>
    <property type="match status" value="1"/>
</dbReference>
<feature type="binding site" evidence="6">
    <location>
        <position position="130"/>
    </location>
    <ligand>
        <name>S-adenosyl-L-methionine</name>
        <dbReference type="ChEBI" id="CHEBI:59789"/>
    </ligand>
</feature>
<dbReference type="RefSeq" id="WP_202954599.1">
    <property type="nucleotide sequence ID" value="NZ_JAPCID010000029.1"/>
</dbReference>
<dbReference type="EC" id="2.1.1.-" evidence="6"/>
<evidence type="ECO:0000313" key="7">
    <source>
        <dbReference type="EMBL" id="MDA0139814.1"/>
    </source>
</evidence>
<evidence type="ECO:0000256" key="4">
    <source>
        <dbReference type="ARBA" id="ARBA00022679"/>
    </source>
</evidence>
<proteinExistence type="inferred from homology"/>
<accession>A0ABT4RMP4</accession>
<dbReference type="PANTHER" id="PTHR31760:SF0">
    <property type="entry name" value="S-ADENOSYL-L-METHIONINE-DEPENDENT METHYLTRANSFERASES SUPERFAMILY PROTEIN"/>
    <property type="match status" value="1"/>
</dbReference>
<dbReference type="EMBL" id="JAPCID010000029">
    <property type="protein sequence ID" value="MDA0139814.1"/>
    <property type="molecule type" value="Genomic_DNA"/>
</dbReference>
<evidence type="ECO:0000256" key="3">
    <source>
        <dbReference type="ARBA" id="ARBA00022603"/>
    </source>
</evidence>
<feature type="binding site" evidence="6">
    <location>
        <begin position="117"/>
        <end position="118"/>
    </location>
    <ligand>
        <name>S-adenosyl-L-methionine</name>
        <dbReference type="ChEBI" id="CHEBI:59789"/>
    </ligand>
</feature>
<dbReference type="CDD" id="cd02440">
    <property type="entry name" value="AdoMet_MTases"/>
    <property type="match status" value="1"/>
</dbReference>
<dbReference type="SUPFAM" id="SSF53335">
    <property type="entry name" value="S-adenosyl-L-methionine-dependent methyltransferases"/>
    <property type="match status" value="1"/>
</dbReference>
<evidence type="ECO:0000256" key="2">
    <source>
        <dbReference type="ARBA" id="ARBA00022552"/>
    </source>
</evidence>
<evidence type="ECO:0000313" key="8">
    <source>
        <dbReference type="Proteomes" id="UP001147700"/>
    </source>
</evidence>
<dbReference type="InterPro" id="IPR003682">
    <property type="entry name" value="rRNA_ssu_MeTfrase_G"/>
</dbReference>
<dbReference type="PANTHER" id="PTHR31760">
    <property type="entry name" value="S-ADENOSYL-L-METHIONINE-DEPENDENT METHYLTRANSFERASES SUPERFAMILY PROTEIN"/>
    <property type="match status" value="1"/>
</dbReference>
<keyword evidence="5 6" id="KW-0949">S-adenosyl-L-methionine</keyword>
<comment type="similarity">
    <text evidence="6">Belongs to the methyltransferase superfamily. RNA methyltransferase RsmG family.</text>
</comment>
<feature type="binding site" evidence="6">
    <location>
        <position position="66"/>
    </location>
    <ligand>
        <name>S-adenosyl-L-methionine</name>
        <dbReference type="ChEBI" id="CHEBI:59789"/>
    </ligand>
</feature>
<protein>
    <recommendedName>
        <fullName evidence="6">Ribosomal RNA small subunit methyltransferase G</fullName>
        <ecNumber evidence="6">2.1.1.-</ecNumber>
    </recommendedName>
    <alternativeName>
        <fullName evidence="6">16S rRNA 7-methylguanosine methyltransferase</fullName>
        <shortName evidence="6">16S rRNA m7G methyltransferase</shortName>
    </alternativeName>
</protein>